<keyword evidence="3 6" id="KW-0378">Hydrolase</keyword>
<keyword evidence="8" id="KW-0812">Transmembrane</keyword>
<feature type="domain" description="Peptidase M48" evidence="9">
    <location>
        <begin position="96"/>
        <end position="199"/>
    </location>
</feature>
<feature type="transmembrane region" description="Helical" evidence="8">
    <location>
        <begin position="6"/>
        <end position="23"/>
    </location>
</feature>
<reference evidence="10 11" key="1">
    <citation type="submission" date="2020-03" db="EMBL/GenBank/DDBJ databases">
        <title>Whole genome shotgun sequence of Phytohabitans suffuscus NBRC 105367.</title>
        <authorList>
            <person name="Komaki H."/>
            <person name="Tamura T."/>
        </authorList>
    </citation>
    <scope>NUCLEOTIDE SEQUENCE [LARGE SCALE GENOMIC DNA]</scope>
    <source>
        <strain evidence="10 11">NBRC 105367</strain>
    </source>
</reference>
<protein>
    <recommendedName>
        <fullName evidence="9">Peptidase M48 domain-containing protein</fullName>
    </recommendedName>
</protein>
<dbReference type="Gene3D" id="3.30.2010.10">
    <property type="entry name" value="Metalloproteases ('zincins'), catalytic domain"/>
    <property type="match status" value="1"/>
</dbReference>
<evidence type="ECO:0000256" key="8">
    <source>
        <dbReference type="SAM" id="Phobius"/>
    </source>
</evidence>
<gene>
    <name evidence="10" type="ORF">Psuf_080090</name>
</gene>
<dbReference type="CDD" id="cd07326">
    <property type="entry name" value="M56_BlaR1_MecR1_like"/>
    <property type="match status" value="1"/>
</dbReference>
<dbReference type="PANTHER" id="PTHR34978:SF3">
    <property type="entry name" value="SLR0241 PROTEIN"/>
    <property type="match status" value="1"/>
</dbReference>
<evidence type="ECO:0000256" key="6">
    <source>
        <dbReference type="RuleBase" id="RU003983"/>
    </source>
</evidence>
<dbReference type="Proteomes" id="UP000503011">
    <property type="component" value="Chromosome"/>
</dbReference>
<dbReference type="GO" id="GO:0046872">
    <property type="term" value="F:metal ion binding"/>
    <property type="evidence" value="ECO:0007669"/>
    <property type="project" value="UniProtKB-KW"/>
</dbReference>
<dbReference type="KEGG" id="psuu:Psuf_080090"/>
<sequence length="318" mass="33127">MSLAVPLPVALSLLLAILAPRAVRRTAPATAARGLVVAAVVTSGAYAACLLMLASTLVEDLLPLSTGDGGAGPLGAVAAVLLAWGLWRLAGDLTVRRSMRRRLRGVGRPRGGGLVVAEWDEPHALAVPGRPGHVLVTTGMLRALDAGERRAMLAHERAHLTGHHDRLVSWAAAAAAVDPFLASVRDEVAHQAERWADEDAAAAVGDRALVARAVARAALAGGRPPPATAGTGGSGVVHRVRALTHPLRTAGGGSCSCWRSPPSRRPRSRSSPPPGWAPRRCDGAPTTSDGVHPHRLCDHRGPDRSTMDSGRNRGERWA</sequence>
<comment type="cofactor">
    <cofactor evidence="6">
        <name>Zn(2+)</name>
        <dbReference type="ChEBI" id="CHEBI:29105"/>
    </cofactor>
    <text evidence="6">Binds 1 zinc ion per subunit.</text>
</comment>
<evidence type="ECO:0000313" key="10">
    <source>
        <dbReference type="EMBL" id="BCB90696.1"/>
    </source>
</evidence>
<dbReference type="EMBL" id="AP022871">
    <property type="protein sequence ID" value="BCB90696.1"/>
    <property type="molecule type" value="Genomic_DNA"/>
</dbReference>
<organism evidence="10 11">
    <name type="scientific">Phytohabitans suffuscus</name>
    <dbReference type="NCBI Taxonomy" id="624315"/>
    <lineage>
        <taxon>Bacteria</taxon>
        <taxon>Bacillati</taxon>
        <taxon>Actinomycetota</taxon>
        <taxon>Actinomycetes</taxon>
        <taxon>Micromonosporales</taxon>
        <taxon>Micromonosporaceae</taxon>
    </lineage>
</organism>
<dbReference type="Pfam" id="PF01435">
    <property type="entry name" value="Peptidase_M48"/>
    <property type="match status" value="1"/>
</dbReference>
<evidence type="ECO:0000256" key="2">
    <source>
        <dbReference type="ARBA" id="ARBA00022723"/>
    </source>
</evidence>
<dbReference type="GO" id="GO:0004222">
    <property type="term" value="F:metalloendopeptidase activity"/>
    <property type="evidence" value="ECO:0007669"/>
    <property type="project" value="InterPro"/>
</dbReference>
<keyword evidence="2" id="KW-0479">Metal-binding</keyword>
<evidence type="ECO:0000256" key="5">
    <source>
        <dbReference type="ARBA" id="ARBA00023049"/>
    </source>
</evidence>
<keyword evidence="5 6" id="KW-0482">Metalloprotease</keyword>
<dbReference type="RefSeq" id="WP_173163096.1">
    <property type="nucleotide sequence ID" value="NZ_AP022871.1"/>
</dbReference>
<evidence type="ECO:0000256" key="3">
    <source>
        <dbReference type="ARBA" id="ARBA00022801"/>
    </source>
</evidence>
<evidence type="ECO:0000313" key="11">
    <source>
        <dbReference type="Proteomes" id="UP000503011"/>
    </source>
</evidence>
<evidence type="ECO:0000256" key="1">
    <source>
        <dbReference type="ARBA" id="ARBA00022670"/>
    </source>
</evidence>
<name>A0A6F8YXB3_9ACTN</name>
<accession>A0A6F8YXB3</accession>
<feature type="region of interest" description="Disordered" evidence="7">
    <location>
        <begin position="245"/>
        <end position="318"/>
    </location>
</feature>
<comment type="similarity">
    <text evidence="6">Belongs to the peptidase M48 family.</text>
</comment>
<feature type="transmembrane region" description="Helical" evidence="8">
    <location>
        <begin position="70"/>
        <end position="90"/>
    </location>
</feature>
<dbReference type="InterPro" id="IPR001915">
    <property type="entry name" value="Peptidase_M48"/>
</dbReference>
<feature type="compositionally biased region" description="Basic and acidic residues" evidence="7">
    <location>
        <begin position="291"/>
        <end position="318"/>
    </location>
</feature>
<proteinExistence type="inferred from homology"/>
<dbReference type="GO" id="GO:0006508">
    <property type="term" value="P:proteolysis"/>
    <property type="evidence" value="ECO:0007669"/>
    <property type="project" value="UniProtKB-KW"/>
</dbReference>
<dbReference type="AlphaFoldDB" id="A0A6F8YXB3"/>
<reference evidence="10 11" key="2">
    <citation type="submission" date="2020-03" db="EMBL/GenBank/DDBJ databases">
        <authorList>
            <person name="Ichikawa N."/>
            <person name="Kimura A."/>
            <person name="Kitahashi Y."/>
            <person name="Uohara A."/>
        </authorList>
    </citation>
    <scope>NUCLEOTIDE SEQUENCE [LARGE SCALE GENOMIC DNA]</scope>
    <source>
        <strain evidence="10 11">NBRC 105367</strain>
    </source>
</reference>
<feature type="transmembrane region" description="Helical" evidence="8">
    <location>
        <begin position="35"/>
        <end position="58"/>
    </location>
</feature>
<keyword evidence="8" id="KW-1133">Transmembrane helix</keyword>
<keyword evidence="1 6" id="KW-0645">Protease</keyword>
<dbReference type="InterPro" id="IPR052173">
    <property type="entry name" value="Beta-lactam_resp_regulator"/>
</dbReference>
<keyword evidence="11" id="KW-1185">Reference proteome</keyword>
<dbReference type="PANTHER" id="PTHR34978">
    <property type="entry name" value="POSSIBLE SENSOR-TRANSDUCER PROTEIN BLAR"/>
    <property type="match status" value="1"/>
</dbReference>
<keyword evidence="4 6" id="KW-0862">Zinc</keyword>
<evidence type="ECO:0000259" key="9">
    <source>
        <dbReference type="Pfam" id="PF01435"/>
    </source>
</evidence>
<keyword evidence="8" id="KW-0472">Membrane</keyword>
<evidence type="ECO:0000256" key="7">
    <source>
        <dbReference type="SAM" id="MobiDB-lite"/>
    </source>
</evidence>
<evidence type="ECO:0000256" key="4">
    <source>
        <dbReference type="ARBA" id="ARBA00022833"/>
    </source>
</evidence>